<accession>A0A9D1LGK3</accession>
<feature type="binding site" evidence="17">
    <location>
        <begin position="113"/>
        <end position="115"/>
    </location>
    <ligand>
        <name>thiamine diphosphate</name>
        <dbReference type="ChEBI" id="CHEBI:58937"/>
    </ligand>
</feature>
<evidence type="ECO:0000256" key="8">
    <source>
        <dbReference type="ARBA" id="ARBA00022679"/>
    </source>
</evidence>
<evidence type="ECO:0000256" key="10">
    <source>
        <dbReference type="ARBA" id="ARBA00022837"/>
    </source>
</evidence>
<keyword evidence="10" id="KW-0106">Calcium</keyword>
<dbReference type="Pfam" id="PF00456">
    <property type="entry name" value="Transketolase_N"/>
    <property type="match status" value="1"/>
</dbReference>
<comment type="function">
    <text evidence="4">Catalyzes the transfer of a two-carbon ketol group from a ketose donor to an aldose acceptor, via a covalent intermediate with the cofactor thiamine pyrophosphate.</text>
</comment>
<comment type="caution">
    <text evidence="21">The sequence shown here is derived from an EMBL/GenBank/DDBJ whole genome shotgun (WGS) entry which is preliminary data.</text>
</comment>
<dbReference type="GO" id="GO:0005829">
    <property type="term" value="C:cytosol"/>
    <property type="evidence" value="ECO:0007669"/>
    <property type="project" value="TreeGrafter"/>
</dbReference>
<feature type="site" description="Important for catalytic activity" evidence="19">
    <location>
        <position position="255"/>
    </location>
</feature>
<evidence type="ECO:0000313" key="21">
    <source>
        <dbReference type="EMBL" id="HIU39883.1"/>
    </source>
</evidence>
<keyword evidence="11 18" id="KW-0460">Magnesium</keyword>
<feature type="binding site" evidence="16">
    <location>
        <position position="451"/>
    </location>
    <ligand>
        <name>substrate</name>
    </ligand>
</feature>
<gene>
    <name evidence="21" type="primary">tkt</name>
    <name evidence="21" type="ORF">IAB68_01095</name>
</gene>
<evidence type="ECO:0000256" key="15">
    <source>
        <dbReference type="PIRSR" id="PIRSR605478-1"/>
    </source>
</evidence>
<dbReference type="CDD" id="cd07033">
    <property type="entry name" value="TPP_PYR_DXS_TK_like"/>
    <property type="match status" value="1"/>
</dbReference>
<evidence type="ECO:0000256" key="9">
    <source>
        <dbReference type="ARBA" id="ARBA00022723"/>
    </source>
</evidence>
<dbReference type="FunFam" id="3.40.50.970:FF:000004">
    <property type="entry name" value="Transketolase"/>
    <property type="match status" value="1"/>
</dbReference>
<dbReference type="SUPFAM" id="SSF52922">
    <property type="entry name" value="TK C-terminal domain-like"/>
    <property type="match status" value="1"/>
</dbReference>
<comment type="cofactor">
    <cofactor evidence="17">
        <name>thiamine diphosphate</name>
        <dbReference type="ChEBI" id="CHEBI:58937"/>
    </cofactor>
    <text evidence="17">Binds 1 thiamine pyrophosphate per subunit. During the reaction, the substrate forms a covalent intermediate with the cofactor.</text>
</comment>
<evidence type="ECO:0000256" key="12">
    <source>
        <dbReference type="ARBA" id="ARBA00023052"/>
    </source>
</evidence>
<dbReference type="InterPro" id="IPR009014">
    <property type="entry name" value="Transketo_C/PFOR_II"/>
</dbReference>
<feature type="binding site" evidence="17">
    <location>
        <position position="65"/>
    </location>
    <ligand>
        <name>thiamine diphosphate</name>
        <dbReference type="ChEBI" id="CHEBI:58937"/>
    </ligand>
</feature>
<protein>
    <recommendedName>
        <fullName evidence="7 14">Transketolase</fullName>
        <ecNumber evidence="7 14">2.2.1.1</ecNumber>
    </recommendedName>
</protein>
<dbReference type="Gene3D" id="3.40.50.970">
    <property type="match status" value="2"/>
</dbReference>
<evidence type="ECO:0000256" key="13">
    <source>
        <dbReference type="ARBA" id="ARBA00049473"/>
    </source>
</evidence>
<comment type="cofactor">
    <cofactor evidence="3">
        <name>Co(2+)</name>
        <dbReference type="ChEBI" id="CHEBI:48828"/>
    </cofactor>
</comment>
<dbReference type="AlphaFoldDB" id="A0A9D1LGK3"/>
<dbReference type="Pfam" id="PF02779">
    <property type="entry name" value="Transket_pyr"/>
    <property type="match status" value="1"/>
</dbReference>
<keyword evidence="9 18" id="KW-0479">Metal-binding</keyword>
<evidence type="ECO:0000256" key="14">
    <source>
        <dbReference type="NCBIfam" id="TIGR00232"/>
    </source>
</evidence>
<feature type="binding site" evidence="17">
    <location>
        <position position="151"/>
    </location>
    <ligand>
        <name>thiamine diphosphate</name>
        <dbReference type="ChEBI" id="CHEBI:58937"/>
    </ligand>
</feature>
<name>A0A9D1LGK3_9FIRM</name>
<dbReference type="GO" id="GO:0006098">
    <property type="term" value="P:pentose-phosphate shunt"/>
    <property type="evidence" value="ECO:0007669"/>
    <property type="project" value="TreeGrafter"/>
</dbReference>
<dbReference type="SMART" id="SM00861">
    <property type="entry name" value="Transket_pyr"/>
    <property type="match status" value="1"/>
</dbReference>
<dbReference type="FunFam" id="3.40.50.970:FF:000045">
    <property type="entry name" value="Transketolase"/>
    <property type="match status" value="1"/>
</dbReference>
<dbReference type="CDD" id="cd02012">
    <property type="entry name" value="TPP_TK"/>
    <property type="match status" value="1"/>
</dbReference>
<dbReference type="EC" id="2.2.1.1" evidence="7 14"/>
<dbReference type="InterPro" id="IPR033247">
    <property type="entry name" value="Transketolase_fam"/>
</dbReference>
<dbReference type="InterPro" id="IPR029061">
    <property type="entry name" value="THDP-binding"/>
</dbReference>
<evidence type="ECO:0000256" key="7">
    <source>
        <dbReference type="ARBA" id="ARBA00013152"/>
    </source>
</evidence>
<reference evidence="21" key="2">
    <citation type="journal article" date="2021" name="PeerJ">
        <title>Extensive microbial diversity within the chicken gut microbiome revealed by metagenomics and culture.</title>
        <authorList>
            <person name="Gilroy R."/>
            <person name="Ravi A."/>
            <person name="Getino M."/>
            <person name="Pursley I."/>
            <person name="Horton D.L."/>
            <person name="Alikhan N.F."/>
            <person name="Baker D."/>
            <person name="Gharbi K."/>
            <person name="Hall N."/>
            <person name="Watson M."/>
            <person name="Adriaenssens E.M."/>
            <person name="Foster-Nyarko E."/>
            <person name="Jarju S."/>
            <person name="Secka A."/>
            <person name="Antonio M."/>
            <person name="Oren A."/>
            <person name="Chaudhuri R.R."/>
            <person name="La Ragione R."/>
            <person name="Hildebrand F."/>
            <person name="Pallen M.J."/>
        </authorList>
    </citation>
    <scope>NUCLEOTIDE SEQUENCE</scope>
    <source>
        <strain evidence="21">CHK193-30670</strain>
    </source>
</reference>
<feature type="binding site" evidence="17">
    <location>
        <position position="427"/>
    </location>
    <ligand>
        <name>thiamine diphosphate</name>
        <dbReference type="ChEBI" id="CHEBI:58937"/>
    </ligand>
</feature>
<dbReference type="Gene3D" id="3.40.50.920">
    <property type="match status" value="1"/>
</dbReference>
<proteinExistence type="inferred from homology"/>
<dbReference type="NCBIfam" id="TIGR00232">
    <property type="entry name" value="tktlase_bact"/>
    <property type="match status" value="1"/>
</dbReference>
<feature type="binding site" evidence="16">
    <location>
        <position position="375"/>
    </location>
    <ligand>
        <name>substrate</name>
    </ligand>
</feature>
<dbReference type="GO" id="GO:0046872">
    <property type="term" value="F:metal ion binding"/>
    <property type="evidence" value="ECO:0007669"/>
    <property type="project" value="UniProtKB-KW"/>
</dbReference>
<keyword evidence="8 21" id="KW-0808">Transferase</keyword>
<dbReference type="EMBL" id="DVMT01000014">
    <property type="protein sequence ID" value="HIU39883.1"/>
    <property type="molecule type" value="Genomic_DNA"/>
</dbReference>
<dbReference type="InterPro" id="IPR055152">
    <property type="entry name" value="Transketolase-like_C_2"/>
</dbReference>
<dbReference type="PANTHER" id="PTHR43522">
    <property type="entry name" value="TRANSKETOLASE"/>
    <property type="match status" value="1"/>
</dbReference>
<evidence type="ECO:0000256" key="6">
    <source>
        <dbReference type="ARBA" id="ARBA00011738"/>
    </source>
</evidence>
<reference evidence="21" key="1">
    <citation type="submission" date="2020-10" db="EMBL/GenBank/DDBJ databases">
        <authorList>
            <person name="Gilroy R."/>
        </authorList>
    </citation>
    <scope>NUCLEOTIDE SEQUENCE</scope>
    <source>
        <strain evidence="21">CHK193-30670</strain>
    </source>
</reference>
<evidence type="ECO:0000256" key="18">
    <source>
        <dbReference type="PIRSR" id="PIRSR605478-4"/>
    </source>
</evidence>
<feature type="binding site" evidence="16">
    <location>
        <position position="255"/>
    </location>
    <ligand>
        <name>substrate</name>
    </ligand>
</feature>
<evidence type="ECO:0000256" key="3">
    <source>
        <dbReference type="ARBA" id="ARBA00001941"/>
    </source>
</evidence>
<comment type="similarity">
    <text evidence="5">Belongs to the transketolase family.</text>
</comment>
<feature type="binding site" evidence="16">
    <location>
        <position position="348"/>
    </location>
    <ligand>
        <name>substrate</name>
    </ligand>
</feature>
<evidence type="ECO:0000256" key="5">
    <source>
        <dbReference type="ARBA" id="ARBA00007131"/>
    </source>
</evidence>
<evidence type="ECO:0000256" key="4">
    <source>
        <dbReference type="ARBA" id="ARBA00002931"/>
    </source>
</evidence>
<evidence type="ECO:0000256" key="17">
    <source>
        <dbReference type="PIRSR" id="PIRSR605478-3"/>
    </source>
</evidence>
<evidence type="ECO:0000313" key="22">
    <source>
        <dbReference type="Proteomes" id="UP000824074"/>
    </source>
</evidence>
<feature type="binding site" evidence="18">
    <location>
        <position position="182"/>
    </location>
    <ligand>
        <name>Mg(2+)</name>
        <dbReference type="ChEBI" id="CHEBI:18420"/>
    </ligand>
</feature>
<evidence type="ECO:0000259" key="20">
    <source>
        <dbReference type="SMART" id="SM00861"/>
    </source>
</evidence>
<dbReference type="PROSITE" id="PS00802">
    <property type="entry name" value="TRANSKETOLASE_2"/>
    <property type="match status" value="1"/>
</dbReference>
<dbReference type="Proteomes" id="UP000824074">
    <property type="component" value="Unassembled WGS sequence"/>
</dbReference>
<dbReference type="GO" id="GO:0004802">
    <property type="term" value="F:transketolase activity"/>
    <property type="evidence" value="ECO:0007669"/>
    <property type="project" value="UniProtKB-UniRule"/>
</dbReference>
<dbReference type="InterPro" id="IPR005475">
    <property type="entry name" value="Transketolase-like_Pyr-bd"/>
</dbReference>
<feature type="domain" description="Transketolase-like pyrimidine-binding" evidence="20">
    <location>
        <begin position="345"/>
        <end position="515"/>
    </location>
</feature>
<feature type="binding site" evidence="16">
    <location>
        <position position="25"/>
    </location>
    <ligand>
        <name>substrate</name>
    </ligand>
</feature>
<feature type="site" description="Important for catalytic activity" evidence="19">
    <location>
        <position position="25"/>
    </location>
</feature>
<feature type="binding site" evidence="18">
    <location>
        <position position="150"/>
    </location>
    <ligand>
        <name>Mg(2+)</name>
        <dbReference type="ChEBI" id="CHEBI:18420"/>
    </ligand>
</feature>
<evidence type="ECO:0000256" key="2">
    <source>
        <dbReference type="ARBA" id="ARBA00001936"/>
    </source>
</evidence>
<feature type="binding site" evidence="16">
    <location>
        <position position="459"/>
    </location>
    <ligand>
        <name>substrate</name>
    </ligand>
</feature>
<comment type="cofactor">
    <cofactor evidence="2">
        <name>Mn(2+)</name>
        <dbReference type="ChEBI" id="CHEBI:29035"/>
    </cofactor>
</comment>
<dbReference type="PANTHER" id="PTHR43522:SF2">
    <property type="entry name" value="TRANSKETOLASE 1-RELATED"/>
    <property type="match status" value="1"/>
</dbReference>
<sequence length="650" mass="72790">MNDEREISAIKALSVAEISKAKSGHPGIALGAAPILYTLYKNHMMVDATDDKWINRDRFIMSAGHGSSLLYAVLYMSGFNLSIKDLKNFRQIDSITPGHPEVNVTPGVDCTTGPLGQGVATAVGMAAAERFLSSKFKGLFNYKTYVLVGDGDLMEGISYEACSLAGHLHLGNLIVLYDSNNVTLDSDLNKSFSEDVLKRFDAMGWHTDVVLDGNNPILIDMAISKAKSRGDKPSFIQIKTTIGKGSILEGTNKVHGAPLTKEDIRQLRDKLKLDTDLFSNISSLRREMALFIKNRVTHDKNKWQTKYNAYINSCDDETKRFLESISMDKRYDVTKLFKDTIFEDDELRKINGMVMNKIADNYPCFLGGSADLSSSCKTYLNNFNDFSKDNFGGKNFFFGVREHEMGAFINGLALSGLRPFASTFLAFSDYLKPAIRMACLMNIPSTFVFTHDSVIIGEDGPTHQPVEQLAGLRSIPNHYVYRPCDANEIIGSWQTILNNDKPSSLVLSRGKCPNLDCTDPLSVKKGAYIIRKEKKRLFGIIIATGSEVSLALSIAEKLSKKGMEIRVVSMPCMRLFEEQSKTYKEEVLPVGYKTFVIERASKFGWHKYVYNDKYIMGIDEFGYSGKKDDVLEKLKLDDDSIYRRIEKLLK</sequence>
<keyword evidence="12 17" id="KW-0786">Thiamine pyrophosphate</keyword>
<comment type="subunit">
    <text evidence="6">Homodimer.</text>
</comment>
<feature type="active site" description="Proton donor" evidence="15">
    <location>
        <position position="402"/>
    </location>
</feature>
<organism evidence="21 22">
    <name type="scientific">Candidatus Aphodocola excrementigallinarum</name>
    <dbReference type="NCBI Taxonomy" id="2840670"/>
    <lineage>
        <taxon>Bacteria</taxon>
        <taxon>Bacillati</taxon>
        <taxon>Bacillota</taxon>
        <taxon>Bacilli</taxon>
        <taxon>Candidatus Aphodocola</taxon>
    </lineage>
</organism>
<comment type="catalytic activity">
    <reaction evidence="13">
        <text>D-sedoheptulose 7-phosphate + D-glyceraldehyde 3-phosphate = aldehydo-D-ribose 5-phosphate + D-xylulose 5-phosphate</text>
        <dbReference type="Rhea" id="RHEA:10508"/>
        <dbReference type="ChEBI" id="CHEBI:57483"/>
        <dbReference type="ChEBI" id="CHEBI:57737"/>
        <dbReference type="ChEBI" id="CHEBI:58273"/>
        <dbReference type="ChEBI" id="CHEBI:59776"/>
        <dbReference type="EC" id="2.2.1.1"/>
    </reaction>
</comment>
<dbReference type="InterPro" id="IPR020826">
    <property type="entry name" value="Transketolase_BS"/>
</dbReference>
<evidence type="ECO:0000256" key="19">
    <source>
        <dbReference type="PIRSR" id="PIRSR605478-5"/>
    </source>
</evidence>
<evidence type="ECO:0000256" key="16">
    <source>
        <dbReference type="PIRSR" id="PIRSR605478-2"/>
    </source>
</evidence>
<dbReference type="Pfam" id="PF22613">
    <property type="entry name" value="Transketolase_C_1"/>
    <property type="match status" value="1"/>
</dbReference>
<feature type="binding site" evidence="17">
    <location>
        <position position="255"/>
    </location>
    <ligand>
        <name>thiamine diphosphate</name>
        <dbReference type="ChEBI" id="CHEBI:58937"/>
    </ligand>
</feature>
<evidence type="ECO:0000256" key="1">
    <source>
        <dbReference type="ARBA" id="ARBA00001913"/>
    </source>
</evidence>
<dbReference type="InterPro" id="IPR005478">
    <property type="entry name" value="Transketolase_bac-like"/>
</dbReference>
<dbReference type="InterPro" id="IPR005474">
    <property type="entry name" value="Transketolase_N"/>
</dbReference>
<dbReference type="SUPFAM" id="SSF52518">
    <property type="entry name" value="Thiamin diphosphate-binding fold (THDP-binding)"/>
    <property type="match status" value="2"/>
</dbReference>
<feature type="binding site" evidence="17">
    <location>
        <position position="180"/>
    </location>
    <ligand>
        <name>thiamine diphosphate</name>
        <dbReference type="ChEBI" id="CHEBI:58937"/>
    </ligand>
</feature>
<feature type="binding site" evidence="16">
    <location>
        <position position="509"/>
    </location>
    <ligand>
        <name>substrate</name>
    </ligand>
</feature>
<comment type="cofactor">
    <cofactor evidence="18">
        <name>Mg(2+)</name>
        <dbReference type="ChEBI" id="CHEBI:18420"/>
    </cofactor>
    <text evidence="18">Binds 1 Mg(2+) ion per subunit. Can also utilize other divalent metal cations, such as Ca(2+), Mn(2+) and Co(2+).</text>
</comment>
<comment type="cofactor">
    <cofactor evidence="1">
        <name>Ca(2+)</name>
        <dbReference type="ChEBI" id="CHEBI:29108"/>
    </cofactor>
</comment>
<feature type="binding site" evidence="16">
    <location>
        <position position="463"/>
    </location>
    <ligand>
        <name>substrate</name>
    </ligand>
</feature>
<evidence type="ECO:0000256" key="11">
    <source>
        <dbReference type="ARBA" id="ARBA00022842"/>
    </source>
</evidence>
<feature type="binding site" evidence="18">
    <location>
        <position position="180"/>
    </location>
    <ligand>
        <name>Mg(2+)</name>
        <dbReference type="ChEBI" id="CHEBI:18420"/>
    </ligand>
</feature>